<feature type="compositionally biased region" description="Basic and acidic residues" evidence="1">
    <location>
        <begin position="810"/>
        <end position="831"/>
    </location>
</feature>
<dbReference type="RefSeq" id="XP_055870570.1">
    <property type="nucleotide sequence ID" value="XM_056014595.1"/>
</dbReference>
<evidence type="ECO:0000313" key="3">
    <source>
        <dbReference type="RefSeq" id="XP_055870570.1"/>
    </source>
</evidence>
<feature type="compositionally biased region" description="Basic residues" evidence="1">
    <location>
        <begin position="622"/>
        <end position="636"/>
    </location>
</feature>
<dbReference type="OrthoDB" id="6163100at2759"/>
<feature type="compositionally biased region" description="Basic residues" evidence="1">
    <location>
        <begin position="185"/>
        <end position="202"/>
    </location>
</feature>
<reference evidence="3" key="1">
    <citation type="submission" date="2025-08" db="UniProtKB">
        <authorList>
            <consortium name="RefSeq"/>
        </authorList>
    </citation>
    <scope>IDENTIFICATION</scope>
</reference>
<keyword evidence="2" id="KW-1185">Reference proteome</keyword>
<gene>
    <name evidence="3" type="primary">LOC106068584</name>
</gene>
<dbReference type="AlphaFoldDB" id="A0A9W2Z6M8"/>
<sequence>MENFELIGPPAPVKKKYIPQHVNDARLDENIQTVLSPPNEKIVDILEDDKFPIGVKGRDRRFKPQDNILIKLGNFTKLRRGRSPPDSWTEDEVRKFWSSIYGTHKDDDPAEYTDMMRAQKRLSARPPPTTMPGIQVRLSSEVIDQEVIGYKRLGSLRRESIWSNKEKLKHEGERGSLAPDDKTLRRFSTRRRSKQHKGKKHKDKSERSRTSSIHTKDLPIALAQVLPTVPPADVTITKVKTKKSKKDLTVVPDAPLQISKEQMGNRFVATTIIHGQQRVVKFKQNLSYLSGMGSQLTISAKGPASKEQRNLEFISVASKKSMSKETAIQSKAHSRVDVSIMRSADNLEADRLSPDTDEIDLLSQIGDKETIDTLLSLPRAKSRRKYKDKISANMGLEDSEIEEMKKNYQPPKALNTMAEFQKKFIKDIAPITKQEREDRKHSIEFKKPRKFKFSIDLHDKKETELINKEPSAEALPRYRKRSGYKPTAEQTTEMSTEKEEEIHLSGSSSRLEEEVLLSAKSSQKIMKAKSTPSLGLDVKPKSRNVSIEKVISKEEMDIPLYEEIKVTLDEEAEDNNDAEGETSPALPSQGVSQTDLTDKQVDYLKVGETKDKRITKRDLGKKNKRKKSRPKMKSKFALKSPLKESHVLSKTDQSFLIPSHEKSALTELLAKALEKRLIKNSVSMDRFEKEAIIRSYEKSFLWQCRGLEEKEKASLLHFLEDQISSSGPDLRSPLKNITAVESSFVTRDASTENVVEPRPYGSGLVRQSDALGEEEKAFLLSSLENLISSSGSDVRSTLTEESSLLTSDVSSERDVEPRSHKKSDGFTEKVKASLLRSLENLASGSSPDRRKQPTAEESQFFTIDASSEKDKEQDFLLRSLKNRVSTSGPDVRSPLKHPTPEESQPLTRVASTEKAFQQRHYRPITEDELLQNMTRGKLLESLESELRVERSTLSPIQYSLPPIVSQTGMVLERQLDLENEHMDVADHSFMEKHKLDTARNAAFHGLNPELIRRKLENDPRKAYWERRLKRLPKPVTRRKTKIKPKFTGWDCDKPLADHLWRRLPREQDNALHLLRFLERRSDSKHAFPDTQNEERVKTPSTESRDYILQFGLHELFEFLMVCLITDKPDKPLDFLIDLAHCINAEQKHRREADYVTRRGMQNSVDSDAHRMVLPYIPSEPSSLSSSSPSSTPAPETTSSSTLHPSPANAASSPSSSSSSPLSQSSSSSSSHEPESSTPESPSL</sequence>
<dbReference type="Proteomes" id="UP001165740">
    <property type="component" value="Chromosome 16"/>
</dbReference>
<feature type="compositionally biased region" description="Acidic residues" evidence="1">
    <location>
        <begin position="571"/>
        <end position="580"/>
    </location>
</feature>
<feature type="region of interest" description="Disordered" evidence="1">
    <location>
        <begin position="879"/>
        <end position="905"/>
    </location>
</feature>
<protein>
    <submittedName>
        <fullName evidence="3">Uncharacterized protein LOC106068584 isoform X1</fullName>
    </submittedName>
</protein>
<feature type="compositionally biased region" description="Basic and acidic residues" evidence="1">
    <location>
        <begin position="203"/>
        <end position="214"/>
    </location>
</feature>
<feature type="compositionally biased region" description="Low complexity" evidence="1">
    <location>
        <begin position="1178"/>
        <end position="1243"/>
    </location>
</feature>
<name>A0A9W2Z6M8_BIOGL</name>
<dbReference type="SUPFAM" id="SSF47391">
    <property type="entry name" value="Dimerization-anchoring domain of cAMP-dependent PK regulatory subunit"/>
    <property type="match status" value="1"/>
</dbReference>
<feature type="compositionally biased region" description="Basic and acidic residues" evidence="1">
    <location>
        <begin position="168"/>
        <end position="184"/>
    </location>
</feature>
<evidence type="ECO:0000256" key="1">
    <source>
        <dbReference type="SAM" id="MobiDB-lite"/>
    </source>
</evidence>
<feature type="compositionally biased region" description="Polar residues" evidence="1">
    <location>
        <begin position="585"/>
        <end position="595"/>
    </location>
</feature>
<organism evidence="2 3">
    <name type="scientific">Biomphalaria glabrata</name>
    <name type="common">Bloodfluke planorb</name>
    <name type="synonym">Freshwater snail</name>
    <dbReference type="NCBI Taxonomy" id="6526"/>
    <lineage>
        <taxon>Eukaryota</taxon>
        <taxon>Metazoa</taxon>
        <taxon>Spiralia</taxon>
        <taxon>Lophotrochozoa</taxon>
        <taxon>Mollusca</taxon>
        <taxon>Gastropoda</taxon>
        <taxon>Heterobranchia</taxon>
        <taxon>Euthyneura</taxon>
        <taxon>Panpulmonata</taxon>
        <taxon>Hygrophila</taxon>
        <taxon>Lymnaeoidea</taxon>
        <taxon>Planorbidae</taxon>
        <taxon>Biomphalaria</taxon>
    </lineage>
</organism>
<feature type="region of interest" description="Disordered" evidence="1">
    <location>
        <begin position="571"/>
        <end position="599"/>
    </location>
</feature>
<feature type="region of interest" description="Disordered" evidence="1">
    <location>
        <begin position="168"/>
        <end position="214"/>
    </location>
</feature>
<proteinExistence type="predicted"/>
<accession>A0A9W2Z6M8</accession>
<dbReference type="GeneID" id="106068584"/>
<evidence type="ECO:0000313" key="2">
    <source>
        <dbReference type="Proteomes" id="UP001165740"/>
    </source>
</evidence>
<feature type="region of interest" description="Disordered" evidence="1">
    <location>
        <begin position="797"/>
        <end position="866"/>
    </location>
</feature>
<feature type="compositionally biased region" description="Polar residues" evidence="1">
    <location>
        <begin position="855"/>
        <end position="865"/>
    </location>
</feature>
<feature type="region of interest" description="Disordered" evidence="1">
    <location>
        <begin position="1176"/>
        <end position="1243"/>
    </location>
</feature>
<dbReference type="CDD" id="cd22961">
    <property type="entry name" value="DD_TEX55-like"/>
    <property type="match status" value="1"/>
</dbReference>
<feature type="compositionally biased region" description="Low complexity" evidence="1">
    <location>
        <begin position="797"/>
        <end position="809"/>
    </location>
</feature>
<feature type="region of interest" description="Disordered" evidence="1">
    <location>
        <begin position="468"/>
        <end position="509"/>
    </location>
</feature>
<feature type="region of interest" description="Disordered" evidence="1">
    <location>
        <begin position="614"/>
        <end position="639"/>
    </location>
</feature>